<dbReference type="Proteomes" id="UP000799444">
    <property type="component" value="Unassembled WGS sequence"/>
</dbReference>
<dbReference type="OrthoDB" id="4216327at2759"/>
<sequence>MALRLTLAFFLFLLLSILDLANAADCSGDKGEHPDQAWAWDVRQSMCGDNGCALQEADQGSVTPCTLLTHIRNRTVARAFRSTTTGKYDNCWDALSDAISQCFRDTSVPYAGETGNMQGNWESSGESYWIQILTDDEFVVMEPAEQGIIGAVEMEQVDNDPTTPGRE</sequence>
<evidence type="ECO:0000313" key="2">
    <source>
        <dbReference type="EMBL" id="KAF2727968.1"/>
    </source>
</evidence>
<comment type="caution">
    <text evidence="2">The sequence shown here is derived from an EMBL/GenBank/DDBJ whole genome shotgun (WGS) entry which is preliminary data.</text>
</comment>
<evidence type="ECO:0000313" key="3">
    <source>
        <dbReference type="Proteomes" id="UP000799444"/>
    </source>
</evidence>
<dbReference type="EMBL" id="ML996302">
    <property type="protein sequence ID" value="KAF2727968.1"/>
    <property type="molecule type" value="Genomic_DNA"/>
</dbReference>
<protein>
    <submittedName>
        <fullName evidence="2">Uncharacterized protein</fullName>
    </submittedName>
</protein>
<reference evidence="2" key="1">
    <citation type="journal article" date="2020" name="Stud. Mycol.">
        <title>101 Dothideomycetes genomes: a test case for predicting lifestyles and emergence of pathogens.</title>
        <authorList>
            <person name="Haridas S."/>
            <person name="Albert R."/>
            <person name="Binder M."/>
            <person name="Bloem J."/>
            <person name="Labutti K."/>
            <person name="Salamov A."/>
            <person name="Andreopoulos B."/>
            <person name="Baker S."/>
            <person name="Barry K."/>
            <person name="Bills G."/>
            <person name="Bluhm B."/>
            <person name="Cannon C."/>
            <person name="Castanera R."/>
            <person name="Culley D."/>
            <person name="Daum C."/>
            <person name="Ezra D."/>
            <person name="Gonzalez J."/>
            <person name="Henrissat B."/>
            <person name="Kuo A."/>
            <person name="Liang C."/>
            <person name="Lipzen A."/>
            <person name="Lutzoni F."/>
            <person name="Magnuson J."/>
            <person name="Mondo S."/>
            <person name="Nolan M."/>
            <person name="Ohm R."/>
            <person name="Pangilinan J."/>
            <person name="Park H.-J."/>
            <person name="Ramirez L."/>
            <person name="Alfaro M."/>
            <person name="Sun H."/>
            <person name="Tritt A."/>
            <person name="Yoshinaga Y."/>
            <person name="Zwiers L.-H."/>
            <person name="Turgeon B."/>
            <person name="Goodwin S."/>
            <person name="Spatafora J."/>
            <person name="Crous P."/>
            <person name="Grigoriev I."/>
        </authorList>
    </citation>
    <scope>NUCLEOTIDE SEQUENCE</scope>
    <source>
        <strain evidence="2">CBS 125425</strain>
    </source>
</reference>
<feature type="chain" id="PRO_5040278815" evidence="1">
    <location>
        <begin position="24"/>
        <end position="167"/>
    </location>
</feature>
<feature type="signal peptide" evidence="1">
    <location>
        <begin position="1"/>
        <end position="23"/>
    </location>
</feature>
<name>A0A9P4QIJ8_9PLEO</name>
<proteinExistence type="predicted"/>
<keyword evidence="3" id="KW-1185">Reference proteome</keyword>
<accession>A0A9P4QIJ8</accession>
<organism evidence="2 3">
    <name type="scientific">Polyplosphaeria fusca</name>
    <dbReference type="NCBI Taxonomy" id="682080"/>
    <lineage>
        <taxon>Eukaryota</taxon>
        <taxon>Fungi</taxon>
        <taxon>Dikarya</taxon>
        <taxon>Ascomycota</taxon>
        <taxon>Pezizomycotina</taxon>
        <taxon>Dothideomycetes</taxon>
        <taxon>Pleosporomycetidae</taxon>
        <taxon>Pleosporales</taxon>
        <taxon>Tetraplosphaeriaceae</taxon>
        <taxon>Polyplosphaeria</taxon>
    </lineage>
</organism>
<evidence type="ECO:0000256" key="1">
    <source>
        <dbReference type="SAM" id="SignalP"/>
    </source>
</evidence>
<keyword evidence="1" id="KW-0732">Signal</keyword>
<gene>
    <name evidence="2" type="ORF">EJ04DRAFT_122776</name>
</gene>
<dbReference type="AlphaFoldDB" id="A0A9P4QIJ8"/>